<dbReference type="OrthoDB" id="513400at2759"/>
<protein>
    <submittedName>
        <fullName evidence="2">Uncharacterized protein</fullName>
    </submittedName>
</protein>
<keyword evidence="3" id="KW-1185">Reference proteome</keyword>
<comment type="caution">
    <text evidence="2">The sequence shown here is derived from an EMBL/GenBank/DDBJ whole genome shotgun (WGS) entry which is preliminary data.</text>
</comment>
<proteinExistence type="predicted"/>
<accession>A0A8E0VMQ1</accession>
<evidence type="ECO:0000313" key="3">
    <source>
        <dbReference type="Proteomes" id="UP000728185"/>
    </source>
</evidence>
<dbReference type="EMBL" id="LUCM01002851">
    <property type="protein sequence ID" value="KAA0196731.1"/>
    <property type="molecule type" value="Genomic_DNA"/>
</dbReference>
<feature type="transmembrane region" description="Helical" evidence="1">
    <location>
        <begin position="44"/>
        <end position="65"/>
    </location>
</feature>
<organism evidence="2 3">
    <name type="scientific">Fasciolopsis buskii</name>
    <dbReference type="NCBI Taxonomy" id="27845"/>
    <lineage>
        <taxon>Eukaryota</taxon>
        <taxon>Metazoa</taxon>
        <taxon>Spiralia</taxon>
        <taxon>Lophotrochozoa</taxon>
        <taxon>Platyhelminthes</taxon>
        <taxon>Trematoda</taxon>
        <taxon>Digenea</taxon>
        <taxon>Plagiorchiida</taxon>
        <taxon>Echinostomata</taxon>
        <taxon>Echinostomatoidea</taxon>
        <taxon>Fasciolidae</taxon>
        <taxon>Fasciolopsis</taxon>
    </lineage>
</organism>
<sequence>MIRSRSSVGPAGSLYPAIVTLINSTVGVAALAMPYCFQQAHQKLRIVMLALLTVAITPLCLISRVQSLIRMSAFAMVFYTAMLLHVSYVVFTRW</sequence>
<name>A0A8E0VMQ1_9TREM</name>
<evidence type="ECO:0000256" key="1">
    <source>
        <dbReference type="SAM" id="Phobius"/>
    </source>
</evidence>
<gene>
    <name evidence="2" type="ORF">FBUS_03859</name>
</gene>
<feature type="transmembrane region" description="Helical" evidence="1">
    <location>
        <begin position="14"/>
        <end position="37"/>
    </location>
</feature>
<dbReference type="Proteomes" id="UP000728185">
    <property type="component" value="Unassembled WGS sequence"/>
</dbReference>
<feature type="transmembrane region" description="Helical" evidence="1">
    <location>
        <begin position="71"/>
        <end position="91"/>
    </location>
</feature>
<keyword evidence="1" id="KW-0472">Membrane</keyword>
<keyword evidence="1" id="KW-1133">Transmembrane helix</keyword>
<reference evidence="2" key="1">
    <citation type="submission" date="2019-05" db="EMBL/GenBank/DDBJ databases">
        <title>Annotation for the trematode Fasciolopsis buski.</title>
        <authorList>
            <person name="Choi Y.-J."/>
        </authorList>
    </citation>
    <scope>NUCLEOTIDE SEQUENCE</scope>
    <source>
        <strain evidence="2">HT</strain>
        <tissue evidence="2">Whole worm</tissue>
    </source>
</reference>
<evidence type="ECO:0000313" key="2">
    <source>
        <dbReference type="EMBL" id="KAA0196731.1"/>
    </source>
</evidence>
<keyword evidence="1" id="KW-0812">Transmembrane</keyword>
<dbReference type="AlphaFoldDB" id="A0A8E0VMQ1"/>